<dbReference type="Proteomes" id="UP000685013">
    <property type="component" value="Chromosome 1"/>
</dbReference>
<keyword evidence="2" id="KW-1185">Reference proteome</keyword>
<proteinExistence type="predicted"/>
<accession>A0AAV6P6E1</accession>
<protein>
    <recommendedName>
        <fullName evidence="3">Cystatin domain-containing protein</fullName>
    </recommendedName>
</protein>
<dbReference type="AlphaFoldDB" id="A0AAV6P6E1"/>
<comment type="caution">
    <text evidence="1">The sequence shown here is derived from an EMBL/GenBank/DDBJ whole genome shotgun (WGS) entry which is preliminary data.</text>
</comment>
<organism evidence="1 2">
    <name type="scientific">Cucurbita argyrosperma subsp. sororia</name>
    <dbReference type="NCBI Taxonomy" id="37648"/>
    <lineage>
        <taxon>Eukaryota</taxon>
        <taxon>Viridiplantae</taxon>
        <taxon>Streptophyta</taxon>
        <taxon>Embryophyta</taxon>
        <taxon>Tracheophyta</taxon>
        <taxon>Spermatophyta</taxon>
        <taxon>Magnoliopsida</taxon>
        <taxon>eudicotyledons</taxon>
        <taxon>Gunneridae</taxon>
        <taxon>Pentapetalae</taxon>
        <taxon>rosids</taxon>
        <taxon>fabids</taxon>
        <taxon>Cucurbitales</taxon>
        <taxon>Cucurbitaceae</taxon>
        <taxon>Cucurbiteae</taxon>
        <taxon>Cucurbita</taxon>
    </lineage>
</organism>
<gene>
    <name evidence="1" type="ORF">SDJN03_00769</name>
</gene>
<evidence type="ECO:0008006" key="3">
    <source>
        <dbReference type="Google" id="ProtNLM"/>
    </source>
</evidence>
<sequence length="167" mass="18543">MASSPPNSSASSDSKPTPAAGCCDHLLASPCKPIHPNHTLDLDDSDEEYEHGVRVMNREEMSRYYQGFDVPTFPNTYALGLIVPISEEYLSKPYLRDCAEKAISHYNIQNANQQVVSGFFYYITFDVKQIGTEFPTTTFEAKVLDGIDDTKEVCVVCVIPYGTMVAL</sequence>
<dbReference type="EMBL" id="JAGKQH010000001">
    <property type="protein sequence ID" value="KAG6607427.1"/>
    <property type="molecule type" value="Genomic_DNA"/>
</dbReference>
<evidence type="ECO:0000313" key="1">
    <source>
        <dbReference type="EMBL" id="KAG6607427.1"/>
    </source>
</evidence>
<name>A0AAV6P6E1_9ROSI</name>
<reference evidence="1 2" key="1">
    <citation type="journal article" date="2021" name="Hortic Res">
        <title>The domestication of Cucurbita argyrosperma as revealed by the genome of its wild relative.</title>
        <authorList>
            <person name="Barrera-Redondo J."/>
            <person name="Sanchez-de la Vega G."/>
            <person name="Aguirre-Liguori J.A."/>
            <person name="Castellanos-Morales G."/>
            <person name="Gutierrez-Guerrero Y.T."/>
            <person name="Aguirre-Dugua X."/>
            <person name="Aguirre-Planter E."/>
            <person name="Tenaillon M.I."/>
            <person name="Lira-Saade R."/>
            <person name="Eguiarte L.E."/>
        </authorList>
    </citation>
    <scope>NUCLEOTIDE SEQUENCE [LARGE SCALE GENOMIC DNA]</scope>
    <source>
        <strain evidence="1">JBR-2021</strain>
    </source>
</reference>
<feature type="non-terminal residue" evidence="1">
    <location>
        <position position="1"/>
    </location>
</feature>
<evidence type="ECO:0000313" key="2">
    <source>
        <dbReference type="Proteomes" id="UP000685013"/>
    </source>
</evidence>